<feature type="transmembrane region" description="Helical" evidence="7">
    <location>
        <begin position="140"/>
        <end position="160"/>
    </location>
</feature>
<evidence type="ECO:0000313" key="9">
    <source>
        <dbReference type="EMBL" id="RAV19240.1"/>
    </source>
</evidence>
<reference evidence="9 10" key="1">
    <citation type="journal article" date="2009" name="Int. J. Syst. Evol. Microbiol.">
        <title>Paenibacillus contaminans sp. nov., isolated from a contaminated laboratory plate.</title>
        <authorList>
            <person name="Chou J.H."/>
            <person name="Lee J.H."/>
            <person name="Lin M.C."/>
            <person name="Chang P.S."/>
            <person name="Arun A.B."/>
            <person name="Young C.C."/>
            <person name="Chen W.M."/>
        </authorList>
    </citation>
    <scope>NUCLEOTIDE SEQUENCE [LARGE SCALE GENOMIC DNA]</scope>
    <source>
        <strain evidence="9 10">CKOBP-6</strain>
    </source>
</reference>
<feature type="transmembrane region" description="Helical" evidence="7">
    <location>
        <begin position="108"/>
        <end position="128"/>
    </location>
</feature>
<feature type="transmembrane region" description="Helical" evidence="7">
    <location>
        <begin position="181"/>
        <end position="204"/>
    </location>
</feature>
<dbReference type="PANTHER" id="PTHR43744">
    <property type="entry name" value="ABC TRANSPORTER PERMEASE PROTEIN MG189-RELATED-RELATED"/>
    <property type="match status" value="1"/>
</dbReference>
<dbReference type="EMBL" id="QMFB01000013">
    <property type="protein sequence ID" value="RAV19240.1"/>
    <property type="molecule type" value="Genomic_DNA"/>
</dbReference>
<accession>A0A329MHK4</accession>
<evidence type="ECO:0000259" key="8">
    <source>
        <dbReference type="PROSITE" id="PS50928"/>
    </source>
</evidence>
<dbReference type="CDD" id="cd06261">
    <property type="entry name" value="TM_PBP2"/>
    <property type="match status" value="1"/>
</dbReference>
<keyword evidence="4 7" id="KW-0812">Transmembrane</keyword>
<evidence type="ECO:0000256" key="3">
    <source>
        <dbReference type="ARBA" id="ARBA00022475"/>
    </source>
</evidence>
<dbReference type="PANTHER" id="PTHR43744:SF9">
    <property type="entry name" value="POLYGALACTURONAN_RHAMNOGALACTURONAN TRANSPORT SYSTEM PERMEASE PROTEIN YTCP"/>
    <property type="match status" value="1"/>
</dbReference>
<evidence type="ECO:0000256" key="5">
    <source>
        <dbReference type="ARBA" id="ARBA00022989"/>
    </source>
</evidence>
<evidence type="ECO:0000256" key="4">
    <source>
        <dbReference type="ARBA" id="ARBA00022692"/>
    </source>
</evidence>
<dbReference type="InterPro" id="IPR035906">
    <property type="entry name" value="MetI-like_sf"/>
</dbReference>
<keyword evidence="3" id="KW-1003">Cell membrane</keyword>
<feature type="transmembrane region" description="Helical" evidence="7">
    <location>
        <begin position="255"/>
        <end position="276"/>
    </location>
</feature>
<dbReference type="SUPFAM" id="SSF161098">
    <property type="entry name" value="MetI-like"/>
    <property type="match status" value="1"/>
</dbReference>
<dbReference type="GO" id="GO:0005886">
    <property type="term" value="C:plasma membrane"/>
    <property type="evidence" value="ECO:0007669"/>
    <property type="project" value="UniProtKB-SubCell"/>
</dbReference>
<comment type="similarity">
    <text evidence="7">Belongs to the binding-protein-dependent transport system permease family.</text>
</comment>
<protein>
    <submittedName>
        <fullName evidence="9">Carbohydrate ABC transporter permease</fullName>
    </submittedName>
</protein>
<keyword evidence="2 7" id="KW-0813">Transport</keyword>
<dbReference type="PROSITE" id="PS50928">
    <property type="entry name" value="ABC_TM1"/>
    <property type="match status" value="1"/>
</dbReference>
<gene>
    <name evidence="9" type="ORF">DQG23_22150</name>
</gene>
<dbReference type="GO" id="GO:0055085">
    <property type="term" value="P:transmembrane transport"/>
    <property type="evidence" value="ECO:0007669"/>
    <property type="project" value="InterPro"/>
</dbReference>
<sequence length="291" mass="32634">MVTSKSERIFQTINNLFFLLVSLSMLAPLINLLAISFSSPLYVNAKRVYFWPKGFSLDVYETIFRLPSLWRSMGVSVVITLTGTLITLILGSTLAFALSRRQMKGRSFVLLAIILTFIFTVPLIPSYLLVTSLGLKNTLWAVMVPNALSAFYILIFRAFFEGISSELFEAAKIDGSSELGIYFRIVLPLSKAVLATIALFHAVYQWNSYFEALIYISKPNLYPMQIILRNMVVNDMAQNTLTSSINESMRQLTPAMLKAGIILFATAPIVVVYPFIQRYFVKGAMLGAVKE</sequence>
<dbReference type="OrthoDB" id="2665012at2"/>
<organism evidence="9 10">
    <name type="scientific">Paenibacillus contaminans</name>
    <dbReference type="NCBI Taxonomy" id="450362"/>
    <lineage>
        <taxon>Bacteria</taxon>
        <taxon>Bacillati</taxon>
        <taxon>Bacillota</taxon>
        <taxon>Bacilli</taxon>
        <taxon>Bacillales</taxon>
        <taxon>Paenibacillaceae</taxon>
        <taxon>Paenibacillus</taxon>
    </lineage>
</organism>
<dbReference type="Gene3D" id="1.10.3720.10">
    <property type="entry name" value="MetI-like"/>
    <property type="match status" value="1"/>
</dbReference>
<feature type="domain" description="ABC transmembrane type-1" evidence="8">
    <location>
        <begin position="73"/>
        <end position="274"/>
    </location>
</feature>
<comment type="subcellular location">
    <subcellularLocation>
        <location evidence="1 7">Cell membrane</location>
        <topology evidence="1 7">Multi-pass membrane protein</topology>
    </subcellularLocation>
</comment>
<keyword evidence="6 7" id="KW-0472">Membrane</keyword>
<evidence type="ECO:0000256" key="6">
    <source>
        <dbReference type="ARBA" id="ARBA00023136"/>
    </source>
</evidence>
<name>A0A329MHK4_9BACL</name>
<dbReference type="Pfam" id="PF00528">
    <property type="entry name" value="BPD_transp_1"/>
    <property type="match status" value="1"/>
</dbReference>
<keyword evidence="5 7" id="KW-1133">Transmembrane helix</keyword>
<dbReference type="Proteomes" id="UP000250369">
    <property type="component" value="Unassembled WGS sequence"/>
</dbReference>
<dbReference type="AlphaFoldDB" id="A0A329MHK4"/>
<evidence type="ECO:0000313" key="10">
    <source>
        <dbReference type="Proteomes" id="UP000250369"/>
    </source>
</evidence>
<comment type="caution">
    <text evidence="9">The sequence shown here is derived from an EMBL/GenBank/DDBJ whole genome shotgun (WGS) entry which is preliminary data.</text>
</comment>
<proteinExistence type="inferred from homology"/>
<evidence type="ECO:0000256" key="7">
    <source>
        <dbReference type="RuleBase" id="RU363032"/>
    </source>
</evidence>
<dbReference type="RefSeq" id="WP_113033058.1">
    <property type="nucleotide sequence ID" value="NZ_QMFB01000013.1"/>
</dbReference>
<keyword evidence="10" id="KW-1185">Reference proteome</keyword>
<feature type="transmembrane region" description="Helical" evidence="7">
    <location>
        <begin position="69"/>
        <end position="96"/>
    </location>
</feature>
<evidence type="ECO:0000256" key="1">
    <source>
        <dbReference type="ARBA" id="ARBA00004651"/>
    </source>
</evidence>
<evidence type="ECO:0000256" key="2">
    <source>
        <dbReference type="ARBA" id="ARBA00022448"/>
    </source>
</evidence>
<dbReference type="InterPro" id="IPR000515">
    <property type="entry name" value="MetI-like"/>
</dbReference>